<evidence type="ECO:0000313" key="1">
    <source>
        <dbReference type="EMBL" id="AGC72792.1"/>
    </source>
</evidence>
<dbReference type="EMBL" id="JX649911">
    <property type="protein sequence ID" value="AGC72792.1"/>
    <property type="molecule type" value="Genomic_DNA"/>
</dbReference>
<dbReference type="NCBIfam" id="TIGR01537">
    <property type="entry name" value="portal_HK97"/>
    <property type="match status" value="1"/>
</dbReference>
<reference evidence="1" key="1">
    <citation type="submission" date="2012-09" db="EMBL/GenBank/DDBJ databases">
        <title>Metagenomic Characterization of a Microbial Community in Wastewater Detects High Levels of Antibiotic Resistance.</title>
        <authorList>
            <person name="Abrams M."/>
            <person name="Caldwell A."/>
            <person name="Vandaei E."/>
            <person name="Lee W."/>
            <person name="Perrott J."/>
            <person name="Khan S.Y."/>
            <person name="Ta J."/>
            <person name="Romero D."/>
            <person name="Nguyen V."/>
            <person name="Pourmand N."/>
            <person name="Ouverney C.C."/>
        </authorList>
    </citation>
    <scope>NUCLEOTIDE SEQUENCE</scope>
</reference>
<name>L7VUA7_9BACT</name>
<dbReference type="AlphaFoldDB" id="L7VUA7"/>
<dbReference type="Pfam" id="PF04860">
    <property type="entry name" value="Phage_portal"/>
    <property type="match status" value="1"/>
</dbReference>
<dbReference type="Gene3D" id="1.20.1270.210">
    <property type="match status" value="1"/>
</dbReference>
<proteinExistence type="predicted"/>
<accession>L7VUA7</accession>
<sequence length="376" mass="40938">MSHDFLVDPSVIPPPGLETVATPLVAGRGGLRHWAVWACARTIADAISTLPVDLLQVSPEGPVPVDSLPTMLQQPSAYADRVDWLSQVMIALLTTGNVYGLISSRDRNEYPTQINLVAPGAITAQIDAKSGRKVFKGPNGRTFSNEQVWHRTGLVWPGEVVGMDPITHFARTVALGLDAEQYGASFFSQGAHPTAVAHTDQEITQEQAQTIKDRIKRAVANRDIAVLGAGLELEPWQSSPNDTQLVETIRTNAAMVCAIFGVPPEKIGVSVGTAGSVTYANREQRAQDFLNDAVNPWLVRLERAMSEWFPRGKFVKFNTGGFLKSDLKTRFEAYRLATGDKPWMLPSEARAFENWAPIVGIDTPEPSVEPSDGGDQ</sequence>
<dbReference type="InterPro" id="IPR006427">
    <property type="entry name" value="Portal_HK97"/>
</dbReference>
<organism evidence="1">
    <name type="scientific">uncultured bacterium A1Q1_fos_2101</name>
    <dbReference type="NCBI Taxonomy" id="1256561"/>
    <lineage>
        <taxon>Bacteria</taxon>
        <taxon>environmental samples</taxon>
    </lineage>
</organism>
<protein>
    <submittedName>
        <fullName evidence="1">Phage-related portal protein</fullName>
    </submittedName>
</protein>
<dbReference type="InterPro" id="IPR006944">
    <property type="entry name" value="Phage/GTA_portal"/>
</dbReference>